<dbReference type="STRING" id="400727.A0A2T7PLH6"/>
<organism evidence="3 4">
    <name type="scientific">Pomacea canaliculata</name>
    <name type="common">Golden apple snail</name>
    <dbReference type="NCBI Taxonomy" id="400727"/>
    <lineage>
        <taxon>Eukaryota</taxon>
        <taxon>Metazoa</taxon>
        <taxon>Spiralia</taxon>
        <taxon>Lophotrochozoa</taxon>
        <taxon>Mollusca</taxon>
        <taxon>Gastropoda</taxon>
        <taxon>Caenogastropoda</taxon>
        <taxon>Architaenioglossa</taxon>
        <taxon>Ampullarioidea</taxon>
        <taxon>Ampullariidae</taxon>
        <taxon>Pomacea</taxon>
    </lineage>
</organism>
<proteinExistence type="predicted"/>
<sequence length="198" mass="22832">MESEKQLLYRKEKEDSVYRLPCWILGWFYTSVTLCIWDATFIMCRPHSLPGGSLSFIWKPYKYYITVDQRYADVNDPFVFGISLFNCLEVILNIVTIILHYRSSRHTIPLAFTVSVMTFWKTLFYLYAFSDCGGGAPYRVGNSALQEFFIFVVPNGIWILVPFAVMMALWPRMVPEVSDASQGNGTQVRSSRVSKKQA</sequence>
<dbReference type="EMBL" id="PZQS01000003">
    <property type="protein sequence ID" value="PVD34237.1"/>
    <property type="molecule type" value="Genomic_DNA"/>
</dbReference>
<dbReference type="PANTHER" id="PTHR37919:SF2">
    <property type="entry name" value="EXPERA DOMAIN-CONTAINING PROTEIN"/>
    <property type="match status" value="1"/>
</dbReference>
<keyword evidence="4" id="KW-1185">Reference proteome</keyword>
<feature type="region of interest" description="Disordered" evidence="1">
    <location>
        <begin position="178"/>
        <end position="198"/>
    </location>
</feature>
<feature type="transmembrane region" description="Helical" evidence="2">
    <location>
        <begin position="148"/>
        <end position="170"/>
    </location>
</feature>
<keyword evidence="2" id="KW-0472">Membrane</keyword>
<keyword evidence="2" id="KW-1133">Transmembrane helix</keyword>
<feature type="transmembrane region" description="Helical" evidence="2">
    <location>
        <begin position="108"/>
        <end position="128"/>
    </location>
</feature>
<reference evidence="3 4" key="1">
    <citation type="submission" date="2018-04" db="EMBL/GenBank/DDBJ databases">
        <title>The genome of golden apple snail Pomacea canaliculata provides insight into stress tolerance and invasive adaptation.</title>
        <authorList>
            <person name="Liu C."/>
            <person name="Liu B."/>
            <person name="Ren Y."/>
            <person name="Zhang Y."/>
            <person name="Wang H."/>
            <person name="Li S."/>
            <person name="Jiang F."/>
            <person name="Yin L."/>
            <person name="Zhang G."/>
            <person name="Qian W."/>
            <person name="Fan W."/>
        </authorList>
    </citation>
    <scope>NUCLEOTIDE SEQUENCE [LARGE SCALE GENOMIC DNA]</scope>
    <source>
        <strain evidence="3">SZHN2017</strain>
        <tissue evidence="3">Muscle</tissue>
    </source>
</reference>
<name>A0A2T7PLH6_POMCA</name>
<keyword evidence="2" id="KW-0812">Transmembrane</keyword>
<evidence type="ECO:0000256" key="1">
    <source>
        <dbReference type="SAM" id="MobiDB-lite"/>
    </source>
</evidence>
<comment type="caution">
    <text evidence="3">The sequence shown here is derived from an EMBL/GenBank/DDBJ whole genome shotgun (WGS) entry which is preliminary data.</text>
</comment>
<feature type="compositionally biased region" description="Polar residues" evidence="1">
    <location>
        <begin position="179"/>
        <end position="191"/>
    </location>
</feature>
<gene>
    <name evidence="3" type="ORF">C0Q70_05505</name>
</gene>
<evidence type="ECO:0000256" key="2">
    <source>
        <dbReference type="SAM" id="Phobius"/>
    </source>
</evidence>
<dbReference type="OMA" id="CLMTLYK"/>
<dbReference type="Proteomes" id="UP000245119">
    <property type="component" value="Linkage Group LG3"/>
</dbReference>
<protein>
    <recommendedName>
        <fullName evidence="5">EXPERA domain-containing protein</fullName>
    </recommendedName>
</protein>
<evidence type="ECO:0008006" key="5">
    <source>
        <dbReference type="Google" id="ProtNLM"/>
    </source>
</evidence>
<accession>A0A2T7PLH6</accession>
<feature type="transmembrane region" description="Helical" evidence="2">
    <location>
        <begin position="78"/>
        <end position="101"/>
    </location>
</feature>
<evidence type="ECO:0000313" key="3">
    <source>
        <dbReference type="EMBL" id="PVD34237.1"/>
    </source>
</evidence>
<dbReference type="OrthoDB" id="60858at2759"/>
<evidence type="ECO:0000313" key="4">
    <source>
        <dbReference type="Proteomes" id="UP000245119"/>
    </source>
</evidence>
<dbReference type="PANTHER" id="PTHR37919">
    <property type="entry name" value="PROTEIN CBG05606"/>
    <property type="match status" value="1"/>
</dbReference>
<feature type="transmembrane region" description="Helical" evidence="2">
    <location>
        <begin position="20"/>
        <end position="43"/>
    </location>
</feature>
<dbReference type="AlphaFoldDB" id="A0A2T7PLH6"/>